<feature type="transmembrane region" description="Helical" evidence="2">
    <location>
        <begin position="25"/>
        <end position="46"/>
    </location>
</feature>
<accession>A0ABN2L1L4</accession>
<feature type="transmembrane region" description="Helical" evidence="2">
    <location>
        <begin position="66"/>
        <end position="87"/>
    </location>
</feature>
<evidence type="ECO:0000313" key="3">
    <source>
        <dbReference type="EMBL" id="GAA1772030.1"/>
    </source>
</evidence>
<name>A0ABN2L1L4_9ACTN</name>
<sequence length="364" mass="38209">MATDVSAQPAVSDSDRPAAAGRPTAGYATSLVLAILGVWFTVGLMVDAWAHNNVPELETFFTPWHAVFYSGFAATGAWVLWTCRAAIRDGQRALDAVPAGYGLTLIGLVTFALSGVGDLIWHTTLGIEQDVDILFSPTHVGLIASMFLIVSTPMRTAWRDPGLPEAPGLRRLLPAVLAATFAATLILLFMQYANALSYGPFGVIYALSGEDSGDTSQYVAEVAVTTAIIVVPLLTLARRWRLPVGATTILYVALGGLSTAVSGFENLDLIIAFVVAGVVVDALGAAVRPAPDQPGRQRLFAALAALITWSTVIGTAYAVVPPLDHAVPVKPELVYGVPLVQCALAVLLAVVLVPSRQGLRATAP</sequence>
<evidence type="ECO:0000256" key="2">
    <source>
        <dbReference type="SAM" id="Phobius"/>
    </source>
</evidence>
<comment type="caution">
    <text evidence="3">The sequence shown here is derived from an EMBL/GenBank/DDBJ whole genome shotgun (WGS) entry which is preliminary data.</text>
</comment>
<protein>
    <submittedName>
        <fullName evidence="3">Uncharacterized protein</fullName>
    </submittedName>
</protein>
<organism evidence="3 4">
    <name type="scientific">Luedemannella helvata</name>
    <dbReference type="NCBI Taxonomy" id="349315"/>
    <lineage>
        <taxon>Bacteria</taxon>
        <taxon>Bacillati</taxon>
        <taxon>Actinomycetota</taxon>
        <taxon>Actinomycetes</taxon>
        <taxon>Micromonosporales</taxon>
        <taxon>Micromonosporaceae</taxon>
        <taxon>Luedemannella</taxon>
    </lineage>
</organism>
<keyword evidence="2" id="KW-0472">Membrane</keyword>
<keyword evidence="2" id="KW-0812">Transmembrane</keyword>
<keyword evidence="2" id="KW-1133">Transmembrane helix</keyword>
<feature type="transmembrane region" description="Helical" evidence="2">
    <location>
        <begin position="299"/>
        <end position="320"/>
    </location>
</feature>
<feature type="transmembrane region" description="Helical" evidence="2">
    <location>
        <begin position="332"/>
        <end position="353"/>
    </location>
</feature>
<keyword evidence="4" id="KW-1185">Reference proteome</keyword>
<gene>
    <name evidence="3" type="ORF">GCM10009681_49280</name>
</gene>
<feature type="transmembrane region" description="Helical" evidence="2">
    <location>
        <begin position="269"/>
        <end position="287"/>
    </location>
</feature>
<dbReference type="RefSeq" id="WP_344086710.1">
    <property type="nucleotide sequence ID" value="NZ_BAAALS010000031.1"/>
</dbReference>
<feature type="region of interest" description="Disordered" evidence="1">
    <location>
        <begin position="1"/>
        <end position="20"/>
    </location>
</feature>
<evidence type="ECO:0000313" key="4">
    <source>
        <dbReference type="Proteomes" id="UP001500655"/>
    </source>
</evidence>
<feature type="compositionally biased region" description="Polar residues" evidence="1">
    <location>
        <begin position="1"/>
        <end position="11"/>
    </location>
</feature>
<dbReference type="Proteomes" id="UP001500655">
    <property type="component" value="Unassembled WGS sequence"/>
</dbReference>
<evidence type="ECO:0000256" key="1">
    <source>
        <dbReference type="SAM" id="MobiDB-lite"/>
    </source>
</evidence>
<feature type="transmembrane region" description="Helical" evidence="2">
    <location>
        <begin position="244"/>
        <end position="263"/>
    </location>
</feature>
<feature type="transmembrane region" description="Helical" evidence="2">
    <location>
        <begin position="218"/>
        <end position="237"/>
    </location>
</feature>
<feature type="transmembrane region" description="Helical" evidence="2">
    <location>
        <begin position="172"/>
        <end position="193"/>
    </location>
</feature>
<feature type="transmembrane region" description="Helical" evidence="2">
    <location>
        <begin position="133"/>
        <end position="151"/>
    </location>
</feature>
<dbReference type="EMBL" id="BAAALS010000031">
    <property type="protein sequence ID" value="GAA1772030.1"/>
    <property type="molecule type" value="Genomic_DNA"/>
</dbReference>
<proteinExistence type="predicted"/>
<feature type="transmembrane region" description="Helical" evidence="2">
    <location>
        <begin position="99"/>
        <end position="121"/>
    </location>
</feature>
<reference evidence="3 4" key="1">
    <citation type="journal article" date="2019" name="Int. J. Syst. Evol. Microbiol.">
        <title>The Global Catalogue of Microorganisms (GCM) 10K type strain sequencing project: providing services to taxonomists for standard genome sequencing and annotation.</title>
        <authorList>
            <consortium name="The Broad Institute Genomics Platform"/>
            <consortium name="The Broad Institute Genome Sequencing Center for Infectious Disease"/>
            <person name="Wu L."/>
            <person name="Ma J."/>
        </authorList>
    </citation>
    <scope>NUCLEOTIDE SEQUENCE [LARGE SCALE GENOMIC DNA]</scope>
    <source>
        <strain evidence="3 4">JCM 13249</strain>
    </source>
</reference>